<feature type="compositionally biased region" description="Basic and acidic residues" evidence="7">
    <location>
        <begin position="9"/>
        <end position="31"/>
    </location>
</feature>
<keyword evidence="5" id="KW-0539">Nucleus</keyword>
<proteinExistence type="predicted"/>
<evidence type="ECO:0000256" key="3">
    <source>
        <dbReference type="ARBA" id="ARBA00022771"/>
    </source>
</evidence>
<dbReference type="GO" id="GO:0008270">
    <property type="term" value="F:zinc ion binding"/>
    <property type="evidence" value="ECO:0007669"/>
    <property type="project" value="UniProtKB-KW"/>
</dbReference>
<dbReference type="InterPro" id="IPR037869">
    <property type="entry name" value="Spp1/CFP1"/>
</dbReference>
<evidence type="ECO:0000256" key="7">
    <source>
        <dbReference type="SAM" id="MobiDB-lite"/>
    </source>
</evidence>
<evidence type="ECO:0000256" key="5">
    <source>
        <dbReference type="ARBA" id="ARBA00023242"/>
    </source>
</evidence>
<dbReference type="PANTHER" id="PTHR46174:SF1">
    <property type="entry name" value="CXXC-TYPE ZINC FINGER PROTEIN 1"/>
    <property type="match status" value="1"/>
</dbReference>
<dbReference type="EMBL" id="CP119934">
    <property type="protein sequence ID" value="WFD01982.1"/>
    <property type="molecule type" value="Genomic_DNA"/>
</dbReference>
<dbReference type="AlphaFoldDB" id="A0AAF0IR27"/>
<keyword evidence="3 6" id="KW-0863">Zinc-finger</keyword>
<dbReference type="InterPro" id="IPR019786">
    <property type="entry name" value="Zinc_finger_PHD-type_CS"/>
</dbReference>
<evidence type="ECO:0000256" key="1">
    <source>
        <dbReference type="ARBA" id="ARBA00004123"/>
    </source>
</evidence>
<protein>
    <submittedName>
        <fullName evidence="9">COMPASS (Complex proteins associated with Set1p) component</fullName>
    </submittedName>
</protein>
<dbReference type="SUPFAM" id="SSF57903">
    <property type="entry name" value="FYVE/PHD zinc finger"/>
    <property type="match status" value="1"/>
</dbReference>
<dbReference type="PANTHER" id="PTHR46174">
    <property type="entry name" value="CXXC-TYPE ZINC FINGER PROTEIN 1"/>
    <property type="match status" value="1"/>
</dbReference>
<organism evidence="9 10">
    <name type="scientific">Malassezia obtusa</name>
    <dbReference type="NCBI Taxonomy" id="76774"/>
    <lineage>
        <taxon>Eukaryota</taxon>
        <taxon>Fungi</taxon>
        <taxon>Dikarya</taxon>
        <taxon>Basidiomycota</taxon>
        <taxon>Ustilaginomycotina</taxon>
        <taxon>Malasseziomycetes</taxon>
        <taxon>Malasseziales</taxon>
        <taxon>Malasseziaceae</taxon>
        <taxon>Malassezia</taxon>
    </lineage>
</organism>
<dbReference type="PROSITE" id="PS01359">
    <property type="entry name" value="ZF_PHD_1"/>
    <property type="match status" value="1"/>
</dbReference>
<sequence>MVEVNGSSMEERKRKEGDALREGSKRIDVHGPSDAGELPRVKQYCLCRQAFGTCQAHTEDDRVMIACDHCDEWFHASCLQIADEAVELIDQFVCPYCEQSMCRSDPETQTRTSYKQPCKAEACTNPARLPISSYCSDACGMRAVRERAASVAKTPAQRTRLATDAVRAASNRRGVTVWTRPTLVRDAPKDESASEWLARIRSGIRSVPPISGPPPGTSLGVYVREHATPLNDERERAQFAAELAKLRSQSAQGNTGIDVLAVRGKLLQLAEDRLSALPHAPIDETSKKKETSNPRCGFDARLAWDDEPLWQWATSPEGRAMLQEDTPLDGRYPGQPDGTGPYVVCGEPKRRCKRHTDWSIVRGADTEVARELQTLYVSTLAEREQHLRAVLDTPT</sequence>
<accession>A0AAF0IR27</accession>
<comment type="subcellular location">
    <subcellularLocation>
        <location evidence="1">Nucleus</location>
    </subcellularLocation>
</comment>
<evidence type="ECO:0000256" key="6">
    <source>
        <dbReference type="PROSITE-ProRule" id="PRU00146"/>
    </source>
</evidence>
<evidence type="ECO:0000256" key="2">
    <source>
        <dbReference type="ARBA" id="ARBA00022723"/>
    </source>
</evidence>
<gene>
    <name evidence="9" type="primary">SPP1</name>
    <name evidence="9" type="ORF">MOBT1_000665</name>
</gene>
<name>A0AAF0IR27_9BASI</name>
<reference evidence="9" key="1">
    <citation type="submission" date="2023-03" db="EMBL/GenBank/DDBJ databases">
        <title>Mating type loci evolution in Malassezia.</title>
        <authorList>
            <person name="Coelho M.A."/>
        </authorList>
    </citation>
    <scope>NUCLEOTIDE SEQUENCE</scope>
    <source>
        <strain evidence="9">CBS 7876</strain>
    </source>
</reference>
<dbReference type="Gene3D" id="3.30.40.10">
    <property type="entry name" value="Zinc/RING finger domain, C3HC4 (zinc finger)"/>
    <property type="match status" value="1"/>
</dbReference>
<dbReference type="InterPro" id="IPR013083">
    <property type="entry name" value="Znf_RING/FYVE/PHD"/>
</dbReference>
<feature type="domain" description="PHD-type" evidence="8">
    <location>
        <begin position="42"/>
        <end position="100"/>
    </location>
</feature>
<evidence type="ECO:0000313" key="10">
    <source>
        <dbReference type="Proteomes" id="UP001214603"/>
    </source>
</evidence>
<dbReference type="SMART" id="SM00249">
    <property type="entry name" value="PHD"/>
    <property type="match status" value="1"/>
</dbReference>
<keyword evidence="4" id="KW-0862">Zinc</keyword>
<dbReference type="InterPro" id="IPR001965">
    <property type="entry name" value="Znf_PHD"/>
</dbReference>
<evidence type="ECO:0000256" key="4">
    <source>
        <dbReference type="ARBA" id="ARBA00022833"/>
    </source>
</evidence>
<dbReference type="PROSITE" id="PS50016">
    <property type="entry name" value="ZF_PHD_2"/>
    <property type="match status" value="1"/>
</dbReference>
<keyword evidence="10" id="KW-1185">Reference proteome</keyword>
<evidence type="ECO:0000313" key="9">
    <source>
        <dbReference type="EMBL" id="WFD01982.1"/>
    </source>
</evidence>
<keyword evidence="2" id="KW-0479">Metal-binding</keyword>
<dbReference type="Pfam" id="PF00628">
    <property type="entry name" value="PHD"/>
    <property type="match status" value="1"/>
</dbReference>
<dbReference type="InterPro" id="IPR011011">
    <property type="entry name" value="Znf_FYVE_PHD"/>
</dbReference>
<dbReference type="InterPro" id="IPR019787">
    <property type="entry name" value="Znf_PHD-finger"/>
</dbReference>
<feature type="region of interest" description="Disordered" evidence="7">
    <location>
        <begin position="1"/>
        <end position="34"/>
    </location>
</feature>
<evidence type="ECO:0000259" key="8">
    <source>
        <dbReference type="PROSITE" id="PS50016"/>
    </source>
</evidence>
<dbReference type="GO" id="GO:0048188">
    <property type="term" value="C:Set1C/COMPASS complex"/>
    <property type="evidence" value="ECO:0007669"/>
    <property type="project" value="InterPro"/>
</dbReference>
<dbReference type="GO" id="GO:0045893">
    <property type="term" value="P:positive regulation of DNA-templated transcription"/>
    <property type="evidence" value="ECO:0007669"/>
    <property type="project" value="TreeGrafter"/>
</dbReference>
<dbReference type="Proteomes" id="UP001214603">
    <property type="component" value="Chromosome 1"/>
</dbReference>